<evidence type="ECO:0000313" key="1">
    <source>
        <dbReference type="EMBL" id="SDL72946.1"/>
    </source>
</evidence>
<name>A0A1G9MFA3_9FIRM</name>
<reference evidence="1 2" key="1">
    <citation type="submission" date="2016-10" db="EMBL/GenBank/DDBJ databases">
        <authorList>
            <person name="de Groot N.N."/>
        </authorList>
    </citation>
    <scope>NUCLEOTIDE SEQUENCE [LARGE SCALE GENOMIC DNA]</scope>
    <source>
        <strain evidence="1 2">SLAS-1</strain>
    </source>
</reference>
<dbReference type="RefSeq" id="WP_089759571.1">
    <property type="nucleotide sequence ID" value="NZ_FNGO01000008.1"/>
</dbReference>
<proteinExistence type="predicted"/>
<dbReference type="EMBL" id="FNGO01000008">
    <property type="protein sequence ID" value="SDL72946.1"/>
    <property type="molecule type" value="Genomic_DNA"/>
</dbReference>
<gene>
    <name evidence="1" type="ORF">SAMN04488692_10851</name>
</gene>
<sequence length="81" mass="9177">MLVDNLICRINDRGNIPLPNSLKASENMKPGRVILLEIDADKLTAHTSIPCYFCGKHKEGDIFKNRFICSECRSEIIKSLK</sequence>
<protein>
    <submittedName>
        <fullName evidence="1">Transcriptional pleiotropic regulator of transition state genes</fullName>
    </submittedName>
</protein>
<evidence type="ECO:0000313" key="2">
    <source>
        <dbReference type="Proteomes" id="UP000199476"/>
    </source>
</evidence>
<dbReference type="AlphaFoldDB" id="A0A1G9MFA3"/>
<dbReference type="OrthoDB" id="9782993at2"/>
<dbReference type="Proteomes" id="UP000199476">
    <property type="component" value="Unassembled WGS sequence"/>
</dbReference>
<organism evidence="1 2">
    <name type="scientific">Halarsenatibacter silvermanii</name>
    <dbReference type="NCBI Taxonomy" id="321763"/>
    <lineage>
        <taxon>Bacteria</taxon>
        <taxon>Bacillati</taxon>
        <taxon>Bacillota</taxon>
        <taxon>Clostridia</taxon>
        <taxon>Halanaerobiales</taxon>
        <taxon>Halarsenatibacteraceae</taxon>
        <taxon>Halarsenatibacter</taxon>
    </lineage>
</organism>
<keyword evidence="2" id="KW-1185">Reference proteome</keyword>
<accession>A0A1G9MFA3</accession>
<dbReference type="STRING" id="321763.SAMN04488692_10851"/>